<dbReference type="RefSeq" id="WP_053973379.1">
    <property type="nucleotide sequence ID" value="NZ_FNUE01000001.1"/>
</dbReference>
<evidence type="ECO:0000313" key="5">
    <source>
        <dbReference type="Proteomes" id="UP000183071"/>
    </source>
</evidence>
<gene>
    <name evidence="2" type="ORF">I602_723</name>
    <name evidence="3" type="ORF">SAMN05444353_1055</name>
</gene>
<dbReference type="Proteomes" id="UP000183071">
    <property type="component" value="Unassembled WGS sequence"/>
</dbReference>
<evidence type="ECO:0000313" key="4">
    <source>
        <dbReference type="Proteomes" id="UP000037716"/>
    </source>
</evidence>
<feature type="signal peptide" evidence="1">
    <location>
        <begin position="1"/>
        <end position="21"/>
    </location>
</feature>
<protein>
    <recommendedName>
        <fullName evidence="6">Macroglobulin domain-containing protein</fullName>
    </recommendedName>
</protein>
<dbReference type="PATRIC" id="fig|1300348.6.peg.722"/>
<dbReference type="STRING" id="1300348.I602_723"/>
<evidence type="ECO:0000256" key="1">
    <source>
        <dbReference type="SAM" id="SignalP"/>
    </source>
</evidence>
<reference evidence="3 5" key="2">
    <citation type="submission" date="2016-10" db="EMBL/GenBank/DDBJ databases">
        <authorList>
            <person name="Varghese N."/>
            <person name="Submissions S."/>
        </authorList>
    </citation>
    <scope>NUCLEOTIDE SEQUENCE [LARGE SCALE GENOMIC DNA]</scope>
    <source>
        <strain evidence="3 5">DSW-5</strain>
    </source>
</reference>
<dbReference type="AlphaFoldDB" id="A0A0M9CF14"/>
<organism evidence="2 4">
    <name type="scientific">Polaribacter dokdonensis DSW-5</name>
    <dbReference type="NCBI Taxonomy" id="1300348"/>
    <lineage>
        <taxon>Bacteria</taxon>
        <taxon>Pseudomonadati</taxon>
        <taxon>Bacteroidota</taxon>
        <taxon>Flavobacteriia</taxon>
        <taxon>Flavobacteriales</taxon>
        <taxon>Flavobacteriaceae</taxon>
    </lineage>
</organism>
<accession>A0A0M9CF14</accession>
<dbReference type="EMBL" id="LGBR01000001">
    <property type="protein sequence ID" value="KOY51163.1"/>
    <property type="molecule type" value="Genomic_DNA"/>
</dbReference>
<keyword evidence="5" id="KW-1185">Reference proteome</keyword>
<reference evidence="2 4" key="1">
    <citation type="submission" date="2015-07" db="EMBL/GenBank/DDBJ databases">
        <title>Genome of Polaribacter dokdonenesis DSW-5, isolated from seawater off Dokdo in Korea.</title>
        <authorList>
            <person name="Yoon K."/>
            <person name="Song J.Y."/>
            <person name="Kim J.F."/>
        </authorList>
    </citation>
    <scope>NUCLEOTIDE SEQUENCE [LARGE SCALE GENOMIC DNA]</scope>
    <source>
        <strain evidence="2 4">DSW-5</strain>
    </source>
</reference>
<evidence type="ECO:0000313" key="3">
    <source>
        <dbReference type="EMBL" id="SEE17342.1"/>
    </source>
</evidence>
<name>A0A0M9CF14_9FLAO</name>
<keyword evidence="1" id="KW-0732">Signal</keyword>
<evidence type="ECO:0008006" key="6">
    <source>
        <dbReference type="Google" id="ProtNLM"/>
    </source>
</evidence>
<dbReference type="Proteomes" id="UP000037716">
    <property type="component" value="Unassembled WGS sequence"/>
</dbReference>
<evidence type="ECO:0000313" key="2">
    <source>
        <dbReference type="EMBL" id="KOY51163.1"/>
    </source>
</evidence>
<comment type="caution">
    <text evidence="2">The sequence shown here is derived from an EMBL/GenBank/DDBJ whole genome shotgun (WGS) entry which is preliminary data.</text>
</comment>
<dbReference type="OrthoDB" id="679547at2"/>
<proteinExistence type="predicted"/>
<dbReference type="EMBL" id="FNUE01000001">
    <property type="protein sequence ID" value="SEE17342.1"/>
    <property type="molecule type" value="Genomic_DNA"/>
</dbReference>
<feature type="chain" id="PRO_5005832935" description="Macroglobulin domain-containing protein" evidence="1">
    <location>
        <begin position="22"/>
        <end position="791"/>
    </location>
</feature>
<sequence>MRTKINVYLILLLAICATSFGQDKEIENSFKNYFEYTREIPHLQLNKTTFLSGEKIWFQAYVKDQNSNKLHVNTTNLYVSIFEETGKMKDQQLIEIKNGIGRGSIAIDSSFTNKNYYIKASTNWMLNFKENNSYQQKITIVSSEKYKEEIVSTFSEEDYFEFKLFPEGGHYVTNAENTVGILLKDANNKGLQIKEGIIKNSDGEFIETFSINKFGLGKVSFYLPEDDSYSFIAELPNGIKIERKITEPRTIGVLLKTVQTTNGVEILIETNPITAALLKGKSYTLFIHNTKTYKQFNIEFNAENAKYLIALKKEDLEHGINIITLFNEEQNAISERIIYNEHQDLFFDVNINQLATSRDSIALRITNNSNDKIHLSASFLPIKTKAYRPINTIKSSFILNPYVRGQIENPEYYFNSSNENRLEELDLLLITQGWSKYSWKNIFEKLEKPTYEFENGIDIKFSLNNPLKKNHTVVVYSDANNLITEIKPGSQELLLKNSFLIKDSKFHFGLKISNNFVNKIGPSLTYSNSSITDVLKTDFIKEPNKAELEVSNFKTLTDGVSTLDEVIVKTKRVKEENSAYGFATMLTTFKMDKMVVTGGDLVLDFLSFKRFDVQITNGDIFIGKRRPDRNHSMSSGESDNYTRQLRAVRVYLDGNEITQSLWLLDGLYLNTLKSISFGQDPSQFNEVIYMYSLSAKEYSRKNSTFNEFYLPVGFSKQIEYYSPKYPSYLDQTYQNYGAIFWKPFITVNANSTYEFRVPINQQENIKMYLEGISNSGKLSTKELTFSTKKAM</sequence>